<reference evidence="2 3" key="1">
    <citation type="submission" date="2013-11" db="EMBL/GenBank/DDBJ databases">
        <title>The Genome Sequence of Phytophthora parasitica CJ01A1.</title>
        <authorList>
            <consortium name="The Broad Institute Genomics Platform"/>
            <person name="Russ C."/>
            <person name="Tyler B."/>
            <person name="Panabieres F."/>
            <person name="Shan W."/>
            <person name="Tripathy S."/>
            <person name="Grunwald N."/>
            <person name="Machado M."/>
            <person name="Johnson C.S."/>
            <person name="Walker B."/>
            <person name="Young S.K."/>
            <person name="Zeng Q."/>
            <person name="Gargeya S."/>
            <person name="Fitzgerald M."/>
            <person name="Haas B."/>
            <person name="Abouelleil A."/>
            <person name="Allen A.W."/>
            <person name="Alvarado L."/>
            <person name="Arachchi H.M."/>
            <person name="Berlin A.M."/>
            <person name="Chapman S.B."/>
            <person name="Gainer-Dewar J."/>
            <person name="Goldberg J."/>
            <person name="Griggs A."/>
            <person name="Gujja S."/>
            <person name="Hansen M."/>
            <person name="Howarth C."/>
            <person name="Imamovic A."/>
            <person name="Ireland A."/>
            <person name="Larimer J."/>
            <person name="McCowan C."/>
            <person name="Murphy C."/>
            <person name="Pearson M."/>
            <person name="Poon T.W."/>
            <person name="Priest M."/>
            <person name="Roberts A."/>
            <person name="Saif S."/>
            <person name="Shea T."/>
            <person name="Sisk P."/>
            <person name="Sykes S."/>
            <person name="Wortman J."/>
            <person name="Nusbaum C."/>
            <person name="Birren B."/>
        </authorList>
    </citation>
    <scope>NUCLEOTIDE SEQUENCE [LARGE SCALE GENOMIC DNA]</scope>
    <source>
        <strain evidence="2 3">CJ01A1</strain>
    </source>
</reference>
<evidence type="ECO:0000313" key="2">
    <source>
        <dbReference type="EMBL" id="ETP03316.1"/>
    </source>
</evidence>
<dbReference type="EMBL" id="ANIX01003899">
    <property type="protein sequence ID" value="ETP03316.1"/>
    <property type="molecule type" value="Genomic_DNA"/>
</dbReference>
<sequence>MEKVVWVQKPTPPRRSDAHVTRKRHGLVRLSRDANRPEGVNRVSSTVRRGRSGSGWTSLWVSEHKLKEHSNRIILARSHDRILFVYIT</sequence>
<organism evidence="2 3">
    <name type="scientific">Phytophthora nicotianae CJ01A1</name>
    <dbReference type="NCBI Taxonomy" id="1317063"/>
    <lineage>
        <taxon>Eukaryota</taxon>
        <taxon>Sar</taxon>
        <taxon>Stramenopiles</taxon>
        <taxon>Oomycota</taxon>
        <taxon>Peronosporomycetes</taxon>
        <taxon>Peronosporales</taxon>
        <taxon>Peronosporaceae</taxon>
        <taxon>Phytophthora</taxon>
    </lineage>
</organism>
<proteinExistence type="predicted"/>
<dbReference type="AlphaFoldDB" id="W2VYT9"/>
<evidence type="ECO:0000313" key="3">
    <source>
        <dbReference type="Proteomes" id="UP000018958"/>
    </source>
</evidence>
<protein>
    <submittedName>
        <fullName evidence="2">Uncharacterized protein</fullName>
    </submittedName>
</protein>
<gene>
    <name evidence="2" type="ORF">F441_19705</name>
</gene>
<comment type="caution">
    <text evidence="2">The sequence shown here is derived from an EMBL/GenBank/DDBJ whole genome shotgun (WGS) entry which is preliminary data.</text>
</comment>
<evidence type="ECO:0000256" key="1">
    <source>
        <dbReference type="SAM" id="MobiDB-lite"/>
    </source>
</evidence>
<name>W2VYT9_PHYNI</name>
<dbReference type="Proteomes" id="UP000018958">
    <property type="component" value="Unassembled WGS sequence"/>
</dbReference>
<accession>W2VYT9</accession>
<feature type="region of interest" description="Disordered" evidence="1">
    <location>
        <begin position="1"/>
        <end position="55"/>
    </location>
</feature>